<dbReference type="EMBL" id="SWJQ01000153">
    <property type="protein sequence ID" value="TRZ20319.1"/>
    <property type="molecule type" value="Genomic_DNA"/>
</dbReference>
<proteinExistence type="predicted"/>
<evidence type="ECO:0000313" key="1">
    <source>
        <dbReference type="EMBL" id="TRZ20319.1"/>
    </source>
</evidence>
<evidence type="ECO:0000313" key="2">
    <source>
        <dbReference type="Proteomes" id="UP000796761"/>
    </source>
</evidence>
<dbReference type="Proteomes" id="UP000796761">
    <property type="component" value="Unassembled WGS sequence"/>
</dbReference>
<comment type="caution">
    <text evidence="1">The sequence shown here is derived from an EMBL/GenBank/DDBJ whole genome shotgun (WGS) entry which is preliminary data.</text>
</comment>
<dbReference type="OrthoDB" id="10414718at2759"/>
<dbReference type="PANTHER" id="PTHR33332">
    <property type="entry name" value="REVERSE TRANSCRIPTASE DOMAIN-CONTAINING PROTEIN"/>
    <property type="match status" value="1"/>
</dbReference>
<protein>
    <recommendedName>
        <fullName evidence="3">Rna-directed dna polymerase from mobile element jockey-like</fullName>
    </recommendedName>
</protein>
<sequence length="147" mass="16500">MVVNSRSCLNGSVSKWRSVTSGIPSGLVSELVLFNVITGDMDSGIVCTFSKVPENTELHGVVTMMEGWDAIQRDCENLVEFNKAKCKALHLDWGNSKHKYRLGRKWIDSDSEENDLKVLLTRSPVQPRKAAMFWAASKEVWPSGQER</sequence>
<keyword evidence="2" id="KW-1185">Reference proteome</keyword>
<dbReference type="AlphaFoldDB" id="A0A8K1GME2"/>
<accession>A0A8K1GME2</accession>
<name>A0A8K1GME2_9PASS</name>
<gene>
    <name evidence="1" type="ORF">HGM15179_006778</name>
</gene>
<reference evidence="1" key="1">
    <citation type="submission" date="2019-04" db="EMBL/GenBank/DDBJ databases">
        <title>Genome assembly of Zosterops borbonicus 15179.</title>
        <authorList>
            <person name="Leroy T."/>
            <person name="Anselmetti Y."/>
            <person name="Tilak M.-K."/>
            <person name="Nabholz B."/>
        </authorList>
    </citation>
    <scope>NUCLEOTIDE SEQUENCE</scope>
    <source>
        <strain evidence="1">HGM_15179</strain>
        <tissue evidence="1">Muscle</tissue>
    </source>
</reference>
<evidence type="ECO:0008006" key="3">
    <source>
        <dbReference type="Google" id="ProtNLM"/>
    </source>
</evidence>
<organism evidence="1 2">
    <name type="scientific">Zosterops borbonicus</name>
    <dbReference type="NCBI Taxonomy" id="364589"/>
    <lineage>
        <taxon>Eukaryota</taxon>
        <taxon>Metazoa</taxon>
        <taxon>Chordata</taxon>
        <taxon>Craniata</taxon>
        <taxon>Vertebrata</taxon>
        <taxon>Euteleostomi</taxon>
        <taxon>Archelosauria</taxon>
        <taxon>Archosauria</taxon>
        <taxon>Dinosauria</taxon>
        <taxon>Saurischia</taxon>
        <taxon>Theropoda</taxon>
        <taxon>Coelurosauria</taxon>
        <taxon>Aves</taxon>
        <taxon>Neognathae</taxon>
        <taxon>Neoaves</taxon>
        <taxon>Telluraves</taxon>
        <taxon>Australaves</taxon>
        <taxon>Passeriformes</taxon>
        <taxon>Sylvioidea</taxon>
        <taxon>Zosteropidae</taxon>
        <taxon>Zosterops</taxon>
    </lineage>
</organism>